<dbReference type="PIRSF" id="PIRSF035170">
    <property type="entry name" value="HD_phosphohydro"/>
    <property type="match status" value="1"/>
</dbReference>
<evidence type="ECO:0000313" key="1">
    <source>
        <dbReference type="EMBL" id="ACV09691.1"/>
    </source>
</evidence>
<dbReference type="EMBL" id="CP001706">
    <property type="protein sequence ID" value="ACV09691.1"/>
    <property type="molecule type" value="Genomic_DNA"/>
</dbReference>
<dbReference type="InterPro" id="IPR009218">
    <property type="entry name" value="HD_phosphohydro"/>
</dbReference>
<gene>
    <name evidence="1" type="ordered locus">Jden_2053</name>
</gene>
<dbReference type="PANTHER" id="PTHR21174:SF0">
    <property type="entry name" value="HD PHOSPHOHYDROLASE FAMILY PROTEIN-RELATED"/>
    <property type="match status" value="1"/>
</dbReference>
<dbReference type="OrthoDB" id="9808993at2"/>
<dbReference type="SUPFAM" id="SSF109604">
    <property type="entry name" value="HD-domain/PDEase-like"/>
    <property type="match status" value="1"/>
</dbReference>
<dbReference type="AlphaFoldDB" id="C7R0W7"/>
<dbReference type="HOGENOM" id="CLU_051795_1_0_11"/>
<dbReference type="STRING" id="471856.Jden_2053"/>
<evidence type="ECO:0008006" key="3">
    <source>
        <dbReference type="Google" id="ProtNLM"/>
    </source>
</evidence>
<dbReference type="Proteomes" id="UP000000628">
    <property type="component" value="Chromosome"/>
</dbReference>
<proteinExistence type="predicted"/>
<organism evidence="1 2">
    <name type="scientific">Jonesia denitrificans (strain ATCC 14870 / DSM 20603 / BCRC 15368 / CIP 55.134 / JCM 11481 / NBRC 15587 / NCTC 10816 / Prevot 55134)</name>
    <name type="common">Listeria denitrificans</name>
    <dbReference type="NCBI Taxonomy" id="471856"/>
    <lineage>
        <taxon>Bacteria</taxon>
        <taxon>Bacillati</taxon>
        <taxon>Actinomycetota</taxon>
        <taxon>Actinomycetes</taxon>
        <taxon>Micrococcales</taxon>
        <taxon>Jonesiaceae</taxon>
        <taxon>Jonesia</taxon>
    </lineage>
</organism>
<protein>
    <recommendedName>
        <fullName evidence="3">Metal-dependent HD superfamily phosphohydrolase</fullName>
    </recommendedName>
</protein>
<name>C7R0W7_JONDD</name>
<dbReference type="KEGG" id="jde:Jden_2053"/>
<accession>C7R0W7</accession>
<evidence type="ECO:0000313" key="2">
    <source>
        <dbReference type="Proteomes" id="UP000000628"/>
    </source>
</evidence>
<dbReference type="PANTHER" id="PTHR21174">
    <property type="match status" value="1"/>
</dbReference>
<dbReference type="Gene3D" id="1.10.3210.10">
    <property type="entry name" value="Hypothetical protein af1432"/>
    <property type="match status" value="1"/>
</dbReference>
<reference evidence="1 2" key="1">
    <citation type="journal article" date="2009" name="Stand. Genomic Sci.">
        <title>Complete genome sequence of Jonesia denitrificans type strain (Prevot 55134).</title>
        <authorList>
            <person name="Pukall R."/>
            <person name="Gehrich-Schroter G."/>
            <person name="Lapidus A."/>
            <person name="Nolan M."/>
            <person name="Glavina Del Rio T."/>
            <person name="Lucas S."/>
            <person name="Chen F."/>
            <person name="Tice H."/>
            <person name="Pitluck S."/>
            <person name="Cheng J.F."/>
            <person name="Copeland A."/>
            <person name="Saunders E."/>
            <person name="Brettin T."/>
            <person name="Detter J.C."/>
            <person name="Bruce D."/>
            <person name="Goodwin L."/>
            <person name="Pati A."/>
            <person name="Ivanova N."/>
            <person name="Mavromatis K."/>
            <person name="Ovchinnikova G."/>
            <person name="Chen A."/>
            <person name="Palaniappan K."/>
            <person name="Land M."/>
            <person name="Hauser L."/>
            <person name="Chang Y.J."/>
            <person name="Jeffries C.D."/>
            <person name="Chain P."/>
            <person name="Goker M."/>
            <person name="Bristow J."/>
            <person name="Eisen J.A."/>
            <person name="Markowitz V."/>
            <person name="Hugenholtz P."/>
            <person name="Kyrpides N.C."/>
            <person name="Klenk H.P."/>
            <person name="Han C."/>
        </authorList>
    </citation>
    <scope>NUCLEOTIDE SEQUENCE [LARGE SCALE GENOMIC DNA]</scope>
    <source>
        <strain evidence="2">ATCC 14870 / DSM 20603 / BCRC 15368 / CIP 55.134 / JCM 11481 / NBRC 15587 / NCTC 10816 / Prevot 55134</strain>
    </source>
</reference>
<dbReference type="RefSeq" id="WP_015772319.1">
    <property type="nucleotide sequence ID" value="NC_013174.1"/>
</dbReference>
<sequence>MFTETTEIPQWLLSSWLRSCQAAGATANDAELIAVCRDLIDRWNGEDRCYHGVKHLVDVLTHVDELAAEAQDPDLVRLAAWYHGAVFSAEAHRAYANEAGEDEVASGVLARTQLASLGVPEDNAEKVSRLVTNLVRHKGSGSSTDGAVLCDADLAVLKSDPQHYKHYLAAIREEYSHIPVIDFVRARLRIVTRLLERENLFSTAGAQGWEEAARQNLIAEQARLTKELKKLSQADEPVAHSA</sequence>
<keyword evidence="2" id="KW-1185">Reference proteome</keyword>
<dbReference type="eggNOG" id="COG4339">
    <property type="taxonomic scope" value="Bacteria"/>
</dbReference>